<comment type="caution">
    <text evidence="2">The sequence shown here is derived from an EMBL/GenBank/DDBJ whole genome shotgun (WGS) entry which is preliminary data.</text>
</comment>
<evidence type="ECO:0000313" key="2">
    <source>
        <dbReference type="EMBL" id="KAK2083478.1"/>
    </source>
</evidence>
<keyword evidence="3" id="KW-1185">Reference proteome</keyword>
<feature type="region of interest" description="Disordered" evidence="1">
    <location>
        <begin position="24"/>
        <end position="105"/>
    </location>
</feature>
<feature type="compositionally biased region" description="Polar residues" evidence="1">
    <location>
        <begin position="63"/>
        <end position="83"/>
    </location>
</feature>
<sequence length="105" mass="10554">MCTAAAGPKREAAREALGALSICPAALPPRRGEAPATAARASGYSPQAAAAEDREEGWARASEGTTSHSEASSRCQPPSSAAQTGLRGTESVATDRGDTRGGQNS</sequence>
<reference evidence="2 3" key="1">
    <citation type="submission" date="2023-05" db="EMBL/GenBank/DDBJ databases">
        <title>B98-5 Cell Line De Novo Hybrid Assembly: An Optical Mapping Approach.</title>
        <authorList>
            <person name="Kananen K."/>
            <person name="Auerbach J.A."/>
            <person name="Kautto E."/>
            <person name="Blachly J.S."/>
        </authorList>
    </citation>
    <scope>NUCLEOTIDE SEQUENCE [LARGE SCALE GENOMIC DNA]</scope>
    <source>
        <strain evidence="2">B95-8</strain>
        <tissue evidence="2">Cell line</tissue>
    </source>
</reference>
<dbReference type="EMBL" id="JASSZA010000023">
    <property type="protein sequence ID" value="KAK2083478.1"/>
    <property type="molecule type" value="Genomic_DNA"/>
</dbReference>
<gene>
    <name evidence="2" type="ORF">P7K49_038714</name>
</gene>
<evidence type="ECO:0000313" key="3">
    <source>
        <dbReference type="Proteomes" id="UP001266305"/>
    </source>
</evidence>
<evidence type="ECO:0000256" key="1">
    <source>
        <dbReference type="SAM" id="MobiDB-lite"/>
    </source>
</evidence>
<dbReference type="Proteomes" id="UP001266305">
    <property type="component" value="Unassembled WGS sequence"/>
</dbReference>
<proteinExistence type="predicted"/>
<organism evidence="2 3">
    <name type="scientific">Saguinus oedipus</name>
    <name type="common">Cotton-top tamarin</name>
    <name type="synonym">Oedipomidas oedipus</name>
    <dbReference type="NCBI Taxonomy" id="9490"/>
    <lineage>
        <taxon>Eukaryota</taxon>
        <taxon>Metazoa</taxon>
        <taxon>Chordata</taxon>
        <taxon>Craniata</taxon>
        <taxon>Vertebrata</taxon>
        <taxon>Euteleostomi</taxon>
        <taxon>Mammalia</taxon>
        <taxon>Eutheria</taxon>
        <taxon>Euarchontoglires</taxon>
        <taxon>Primates</taxon>
        <taxon>Haplorrhini</taxon>
        <taxon>Platyrrhini</taxon>
        <taxon>Cebidae</taxon>
        <taxon>Callitrichinae</taxon>
        <taxon>Saguinus</taxon>
    </lineage>
</organism>
<protein>
    <submittedName>
        <fullName evidence="2">Uncharacterized protein</fullName>
    </submittedName>
</protein>
<feature type="non-terminal residue" evidence="2">
    <location>
        <position position="105"/>
    </location>
</feature>
<accession>A0ABQ9TFF6</accession>
<name>A0ABQ9TFF6_SAGOE</name>